<protein>
    <submittedName>
        <fullName evidence="2">Uncharacterized protein</fullName>
    </submittedName>
</protein>
<dbReference type="EMBL" id="CAJNNV010025172">
    <property type="protein sequence ID" value="CAE8612868.1"/>
    <property type="molecule type" value="Genomic_DNA"/>
</dbReference>
<evidence type="ECO:0000313" key="2">
    <source>
        <dbReference type="EMBL" id="CAE8612868.1"/>
    </source>
</evidence>
<gene>
    <name evidence="2" type="ORF">PGLA1383_LOCUS30659</name>
</gene>
<dbReference type="AlphaFoldDB" id="A0A813FLE1"/>
<organism evidence="2 3">
    <name type="scientific">Polarella glacialis</name>
    <name type="common">Dinoflagellate</name>
    <dbReference type="NCBI Taxonomy" id="89957"/>
    <lineage>
        <taxon>Eukaryota</taxon>
        <taxon>Sar</taxon>
        <taxon>Alveolata</taxon>
        <taxon>Dinophyceae</taxon>
        <taxon>Suessiales</taxon>
        <taxon>Suessiaceae</taxon>
        <taxon>Polarella</taxon>
    </lineage>
</organism>
<feature type="region of interest" description="Disordered" evidence="1">
    <location>
        <begin position="14"/>
        <end position="158"/>
    </location>
</feature>
<evidence type="ECO:0000313" key="3">
    <source>
        <dbReference type="Proteomes" id="UP000654075"/>
    </source>
</evidence>
<keyword evidence="3" id="KW-1185">Reference proteome</keyword>
<reference evidence="2" key="1">
    <citation type="submission" date="2021-02" db="EMBL/GenBank/DDBJ databases">
        <authorList>
            <person name="Dougan E. K."/>
            <person name="Rhodes N."/>
            <person name="Thang M."/>
            <person name="Chan C."/>
        </authorList>
    </citation>
    <scope>NUCLEOTIDE SEQUENCE</scope>
</reference>
<name>A0A813FLE1_POLGL</name>
<feature type="compositionally biased region" description="Low complexity" evidence="1">
    <location>
        <begin position="137"/>
        <end position="148"/>
    </location>
</feature>
<feature type="compositionally biased region" description="Basic residues" evidence="1">
    <location>
        <begin position="149"/>
        <end position="158"/>
    </location>
</feature>
<dbReference type="Proteomes" id="UP000654075">
    <property type="component" value="Unassembled WGS sequence"/>
</dbReference>
<comment type="caution">
    <text evidence="2">The sequence shown here is derived from an EMBL/GenBank/DDBJ whole genome shotgun (WGS) entry which is preliminary data.</text>
</comment>
<evidence type="ECO:0000256" key="1">
    <source>
        <dbReference type="SAM" id="MobiDB-lite"/>
    </source>
</evidence>
<proteinExistence type="predicted"/>
<sequence>MVRKLTELHNLLALGLPLAPNLTEGTGAISKTAKKNERRRKESMDSQDGESDSSGWAIASRGDSDVEPMVFSPKHRSMSRQVSHGPPDLELPPPMPEHKGTDGNAATATQAADTSPVVEDVQSSDRETELSETVDLKGSVAPKASAGGSKKKSKSKKK</sequence>
<feature type="compositionally biased region" description="Polar residues" evidence="1">
    <location>
        <begin position="104"/>
        <end position="113"/>
    </location>
</feature>
<accession>A0A813FLE1</accession>